<protein>
    <recommendedName>
        <fullName evidence="4">Asp23/Gls24 family envelope stress response protein</fullName>
    </recommendedName>
</protein>
<evidence type="ECO:0000313" key="3">
    <source>
        <dbReference type="Proteomes" id="UP000095759"/>
    </source>
</evidence>
<comment type="similarity">
    <text evidence="1">Belongs to the asp23 family.</text>
</comment>
<dbReference type="AlphaFoldDB" id="A0A1E5P1J7"/>
<dbReference type="InterPro" id="IPR005531">
    <property type="entry name" value="Asp23"/>
</dbReference>
<evidence type="ECO:0008006" key="4">
    <source>
        <dbReference type="Google" id="ProtNLM"/>
    </source>
</evidence>
<comment type="caution">
    <text evidence="2">The sequence shown here is derived from an EMBL/GenBank/DDBJ whole genome shotgun (WGS) entry which is preliminary data.</text>
</comment>
<name>A0A1E5P1J7_9ACTN</name>
<evidence type="ECO:0000256" key="1">
    <source>
        <dbReference type="ARBA" id="ARBA00005721"/>
    </source>
</evidence>
<proteinExistence type="inferred from homology"/>
<sequence length="114" mass="11854">MPAAERGATVIPDKVVARIAARAAHEALTDLMGATPAHRGLATPGATVAVGSGSARLGLSIDLPYPIDIAHTARAVQRSVGERVARLTGMRVTQVTLTVENLIPSGGLERRRVQ</sequence>
<gene>
    <name evidence="2" type="ORF">AS594_01505</name>
</gene>
<dbReference type="Proteomes" id="UP000095759">
    <property type="component" value="Unassembled WGS sequence"/>
</dbReference>
<organism evidence="2 3">
    <name type="scientific">Streptomyces agglomeratus</name>
    <dbReference type="NCBI Taxonomy" id="285458"/>
    <lineage>
        <taxon>Bacteria</taxon>
        <taxon>Bacillati</taxon>
        <taxon>Actinomycetota</taxon>
        <taxon>Actinomycetes</taxon>
        <taxon>Kitasatosporales</taxon>
        <taxon>Streptomycetaceae</taxon>
        <taxon>Streptomyces</taxon>
    </lineage>
</organism>
<evidence type="ECO:0000313" key="2">
    <source>
        <dbReference type="EMBL" id="OEJ23367.1"/>
    </source>
</evidence>
<dbReference type="Pfam" id="PF03780">
    <property type="entry name" value="Asp23"/>
    <property type="match status" value="1"/>
</dbReference>
<dbReference type="STRING" id="285458.BGM19_35340"/>
<reference evidence="2 3" key="1">
    <citation type="submission" date="2016-08" db="EMBL/GenBank/DDBJ databases">
        <title>Complete genome sequence of Streptomyces agglomeratus strain 6-3-2, a novel anti-MRSA actinomycete isolated from Wuli of Tebit, China.</title>
        <authorList>
            <person name="Chen X."/>
        </authorList>
    </citation>
    <scope>NUCLEOTIDE SEQUENCE [LARGE SCALE GENOMIC DNA]</scope>
    <source>
        <strain evidence="2 3">6-3-2</strain>
    </source>
</reference>
<accession>A0A1E5P1J7</accession>
<keyword evidence="3" id="KW-1185">Reference proteome</keyword>
<dbReference type="EMBL" id="MEHJ01000001">
    <property type="protein sequence ID" value="OEJ23367.1"/>
    <property type="molecule type" value="Genomic_DNA"/>
</dbReference>